<evidence type="ECO:0000256" key="1">
    <source>
        <dbReference type="ARBA" id="ARBA00012513"/>
    </source>
</evidence>
<evidence type="ECO:0000259" key="8">
    <source>
        <dbReference type="PROSITE" id="PS50011"/>
    </source>
</evidence>
<dbReference type="CDD" id="cd14014">
    <property type="entry name" value="STKc_PknB_like"/>
    <property type="match status" value="1"/>
</dbReference>
<dbReference type="SMART" id="SM00220">
    <property type="entry name" value="S_TKc"/>
    <property type="match status" value="1"/>
</dbReference>
<dbReference type="InterPro" id="IPR011009">
    <property type="entry name" value="Kinase-like_dom_sf"/>
</dbReference>
<feature type="domain" description="Protein kinase" evidence="8">
    <location>
        <begin position="34"/>
        <end position="312"/>
    </location>
</feature>
<dbReference type="PROSITE" id="PS00108">
    <property type="entry name" value="PROTEIN_KINASE_ST"/>
    <property type="match status" value="1"/>
</dbReference>
<accession>A0ABV1VPJ6</accession>
<reference evidence="9 10" key="1">
    <citation type="submission" date="2024-06" db="EMBL/GenBank/DDBJ databases">
        <title>The Natural Products Discovery Center: Release of the First 8490 Sequenced Strains for Exploring Actinobacteria Biosynthetic Diversity.</title>
        <authorList>
            <person name="Kalkreuter E."/>
            <person name="Kautsar S.A."/>
            <person name="Yang D."/>
            <person name="Bader C.D."/>
            <person name="Teijaro C.N."/>
            <person name="Fluegel L."/>
            <person name="Davis C.M."/>
            <person name="Simpson J.R."/>
            <person name="Lauterbach L."/>
            <person name="Steele A.D."/>
            <person name="Gui C."/>
            <person name="Meng S."/>
            <person name="Li G."/>
            <person name="Viehrig K."/>
            <person name="Ye F."/>
            <person name="Su P."/>
            <person name="Kiefer A.F."/>
            <person name="Nichols A."/>
            <person name="Cepeda A.J."/>
            <person name="Yan W."/>
            <person name="Fan B."/>
            <person name="Jiang Y."/>
            <person name="Adhikari A."/>
            <person name="Zheng C.-J."/>
            <person name="Schuster L."/>
            <person name="Cowan T.M."/>
            <person name="Smanski M.J."/>
            <person name="Chevrette M.G."/>
            <person name="De Carvalho L.P.S."/>
            <person name="Shen B."/>
        </authorList>
    </citation>
    <scope>NUCLEOTIDE SEQUENCE [LARGE SCALE GENOMIC DNA]</scope>
    <source>
        <strain evidence="9 10">NPDC000632</strain>
    </source>
</reference>
<feature type="region of interest" description="Disordered" evidence="7">
    <location>
        <begin position="314"/>
        <end position="338"/>
    </location>
</feature>
<evidence type="ECO:0000313" key="9">
    <source>
        <dbReference type="EMBL" id="MER6907910.1"/>
    </source>
</evidence>
<keyword evidence="10" id="KW-1185">Reference proteome</keyword>
<dbReference type="Gene3D" id="1.10.510.10">
    <property type="entry name" value="Transferase(Phosphotransferase) domain 1"/>
    <property type="match status" value="1"/>
</dbReference>
<feature type="compositionally biased region" description="Pro residues" evidence="7">
    <location>
        <begin position="1"/>
        <end position="11"/>
    </location>
</feature>
<evidence type="ECO:0000256" key="5">
    <source>
        <dbReference type="ARBA" id="ARBA00022777"/>
    </source>
</evidence>
<dbReference type="RefSeq" id="WP_350721392.1">
    <property type="nucleotide sequence ID" value="NZ_JBEPCO010000025.1"/>
</dbReference>
<keyword evidence="6" id="KW-0067">ATP-binding</keyword>
<feature type="compositionally biased region" description="Pro residues" evidence="7">
    <location>
        <begin position="19"/>
        <end position="28"/>
    </location>
</feature>
<dbReference type="Pfam" id="PF00069">
    <property type="entry name" value="Pkinase"/>
    <property type="match status" value="1"/>
</dbReference>
<dbReference type="PANTHER" id="PTHR43289">
    <property type="entry name" value="MITOGEN-ACTIVATED PROTEIN KINASE KINASE KINASE 20-RELATED"/>
    <property type="match status" value="1"/>
</dbReference>
<evidence type="ECO:0000256" key="2">
    <source>
        <dbReference type="ARBA" id="ARBA00022527"/>
    </source>
</evidence>
<feature type="region of interest" description="Disordered" evidence="7">
    <location>
        <begin position="226"/>
        <end position="275"/>
    </location>
</feature>
<keyword evidence="5 9" id="KW-0418">Kinase</keyword>
<dbReference type="InterPro" id="IPR008271">
    <property type="entry name" value="Ser/Thr_kinase_AS"/>
</dbReference>
<proteinExistence type="predicted"/>
<sequence length="338" mass="36525">MSRTDLPPPRSAPRHRTAPPAPPLPPGATPAAGYEVLAHLTRTGWLDVYDAWSHERDCRCLLKTLRPDRRQDAHLRERLLREGRWLQAFSHPHLVRAYETVETPEPLVVLETLTGETVTHVIERLRHRLAAPDVAFLGLHLCSALHYLHGRDVLHLDVKPSNVIIDCRRAKLLDLSVARPPGPAPAGIGTRCYLSPEQARGGDLSSAADVWGVGITLYEAATGDLPFPEVTSTTTGGEPAGGGSRAPSASATLGDAYGRQGRYPQLEDRAAPVGSRRRLPRALAAAIDACLEPDPVDRPGIDSLAAAFDALLPARRRDVEPPPPGPHPGQSLHADATY</sequence>
<dbReference type="InterPro" id="IPR000719">
    <property type="entry name" value="Prot_kinase_dom"/>
</dbReference>
<dbReference type="PROSITE" id="PS50011">
    <property type="entry name" value="PROTEIN_KINASE_DOM"/>
    <property type="match status" value="1"/>
</dbReference>
<dbReference type="Proteomes" id="UP001490330">
    <property type="component" value="Unassembled WGS sequence"/>
</dbReference>
<gene>
    <name evidence="9" type="ORF">ABT322_30115</name>
</gene>
<name>A0ABV1VPJ6_9ACTN</name>
<keyword evidence="2" id="KW-0723">Serine/threonine-protein kinase</keyword>
<feature type="region of interest" description="Disordered" evidence="7">
    <location>
        <begin position="1"/>
        <end position="30"/>
    </location>
</feature>
<organism evidence="9 10">
    <name type="scientific">Streptomyces flaveolus</name>
    <dbReference type="NCBI Taxonomy" id="67297"/>
    <lineage>
        <taxon>Bacteria</taxon>
        <taxon>Bacillati</taxon>
        <taxon>Actinomycetota</taxon>
        <taxon>Actinomycetes</taxon>
        <taxon>Kitasatosporales</taxon>
        <taxon>Streptomycetaceae</taxon>
        <taxon>Streptomyces</taxon>
    </lineage>
</organism>
<evidence type="ECO:0000256" key="3">
    <source>
        <dbReference type="ARBA" id="ARBA00022679"/>
    </source>
</evidence>
<dbReference type="EMBL" id="JBEPCV010000038">
    <property type="protein sequence ID" value="MER6907910.1"/>
    <property type="molecule type" value="Genomic_DNA"/>
</dbReference>
<keyword evidence="3 9" id="KW-0808">Transferase</keyword>
<protein>
    <recommendedName>
        <fullName evidence="1">non-specific serine/threonine protein kinase</fullName>
        <ecNumber evidence="1">2.7.11.1</ecNumber>
    </recommendedName>
</protein>
<evidence type="ECO:0000256" key="7">
    <source>
        <dbReference type="SAM" id="MobiDB-lite"/>
    </source>
</evidence>
<comment type="caution">
    <text evidence="9">The sequence shown here is derived from an EMBL/GenBank/DDBJ whole genome shotgun (WGS) entry which is preliminary data.</text>
</comment>
<evidence type="ECO:0000256" key="4">
    <source>
        <dbReference type="ARBA" id="ARBA00022741"/>
    </source>
</evidence>
<evidence type="ECO:0000313" key="10">
    <source>
        <dbReference type="Proteomes" id="UP001490330"/>
    </source>
</evidence>
<dbReference type="Gene3D" id="3.30.200.20">
    <property type="entry name" value="Phosphorylase Kinase, domain 1"/>
    <property type="match status" value="1"/>
</dbReference>
<dbReference type="GO" id="GO:0004674">
    <property type="term" value="F:protein serine/threonine kinase activity"/>
    <property type="evidence" value="ECO:0007669"/>
    <property type="project" value="UniProtKB-EC"/>
</dbReference>
<dbReference type="PANTHER" id="PTHR43289:SF6">
    <property type="entry name" value="SERINE_THREONINE-PROTEIN KINASE NEKL-3"/>
    <property type="match status" value="1"/>
</dbReference>
<keyword evidence="4" id="KW-0547">Nucleotide-binding</keyword>
<dbReference type="SUPFAM" id="SSF56112">
    <property type="entry name" value="Protein kinase-like (PK-like)"/>
    <property type="match status" value="1"/>
</dbReference>
<dbReference type="EC" id="2.7.11.1" evidence="1"/>
<evidence type="ECO:0000256" key="6">
    <source>
        <dbReference type="ARBA" id="ARBA00022840"/>
    </source>
</evidence>